<evidence type="ECO:0000256" key="1">
    <source>
        <dbReference type="ARBA" id="ARBA00023157"/>
    </source>
</evidence>
<dbReference type="InterPro" id="IPR023415">
    <property type="entry name" value="LDLR_class-A_CS"/>
</dbReference>
<gene>
    <name evidence="4" type="ORF">ONE63_010367</name>
</gene>
<evidence type="ECO:0000256" key="3">
    <source>
        <dbReference type="SAM" id="MobiDB-lite"/>
    </source>
</evidence>
<accession>A0AAV7XPJ8</accession>
<feature type="disulfide bond" evidence="2">
    <location>
        <begin position="25"/>
        <end position="37"/>
    </location>
</feature>
<keyword evidence="5" id="KW-1185">Reference proteome</keyword>
<dbReference type="InterPro" id="IPR002172">
    <property type="entry name" value="LDrepeatLR_classA_rpt"/>
</dbReference>
<evidence type="ECO:0000313" key="5">
    <source>
        <dbReference type="Proteomes" id="UP001075354"/>
    </source>
</evidence>
<dbReference type="PROSITE" id="PS01209">
    <property type="entry name" value="LDLRA_1"/>
    <property type="match status" value="1"/>
</dbReference>
<organism evidence="4 5">
    <name type="scientific">Megalurothrips usitatus</name>
    <name type="common">bean blossom thrips</name>
    <dbReference type="NCBI Taxonomy" id="439358"/>
    <lineage>
        <taxon>Eukaryota</taxon>
        <taxon>Metazoa</taxon>
        <taxon>Ecdysozoa</taxon>
        <taxon>Arthropoda</taxon>
        <taxon>Hexapoda</taxon>
        <taxon>Insecta</taxon>
        <taxon>Pterygota</taxon>
        <taxon>Neoptera</taxon>
        <taxon>Paraneoptera</taxon>
        <taxon>Thysanoptera</taxon>
        <taxon>Terebrantia</taxon>
        <taxon>Thripoidea</taxon>
        <taxon>Thripidae</taxon>
        <taxon>Megalurothrips</taxon>
    </lineage>
</organism>
<dbReference type="AlphaFoldDB" id="A0AAV7XPJ8"/>
<dbReference type="Proteomes" id="UP001075354">
    <property type="component" value="Chromosome 8"/>
</dbReference>
<dbReference type="SUPFAM" id="SSF57424">
    <property type="entry name" value="LDL receptor-like module"/>
    <property type="match status" value="1"/>
</dbReference>
<sequence length="215" mass="22607">MQEDVSGSSATNRFQASEAGVDERCNGSQFACDSGQCVYVLLKCDGTRDCDDASDETTPMCTAPSTAMRVGDRRTAYVDFTSDAHEGLELLMCDTAGACSRLTLWGLLAKPKNATAKPEESGKGKRKGAAKPQDSPKVTSALKPGENSKVKGSPKDAAGPKASVTDAPRPEAPTPELQANGSAQSADVQCRLAYTASSGCRPRGEYCVKRHHKAS</sequence>
<comment type="caution">
    <text evidence="4">The sequence shown here is derived from an EMBL/GenBank/DDBJ whole genome shotgun (WGS) entry which is preliminary data.</text>
</comment>
<keyword evidence="1 2" id="KW-1015">Disulfide bond</keyword>
<dbReference type="InterPro" id="IPR036055">
    <property type="entry name" value="LDL_receptor-like_sf"/>
</dbReference>
<dbReference type="CDD" id="cd00112">
    <property type="entry name" value="LDLa"/>
    <property type="match status" value="1"/>
</dbReference>
<evidence type="ECO:0000256" key="2">
    <source>
        <dbReference type="PROSITE-ProRule" id="PRU00124"/>
    </source>
</evidence>
<proteinExistence type="predicted"/>
<feature type="compositionally biased region" description="Polar residues" evidence="3">
    <location>
        <begin position="177"/>
        <end position="186"/>
    </location>
</feature>
<dbReference type="Pfam" id="PF00057">
    <property type="entry name" value="Ldl_recept_a"/>
    <property type="match status" value="1"/>
</dbReference>
<protein>
    <submittedName>
        <fullName evidence="4">Uncharacterized protein</fullName>
    </submittedName>
</protein>
<feature type="region of interest" description="Disordered" evidence="3">
    <location>
        <begin position="112"/>
        <end position="186"/>
    </location>
</feature>
<dbReference type="SMART" id="SM00192">
    <property type="entry name" value="LDLa"/>
    <property type="match status" value="1"/>
</dbReference>
<dbReference type="Gene3D" id="4.10.400.10">
    <property type="entry name" value="Low-density Lipoprotein Receptor"/>
    <property type="match status" value="1"/>
</dbReference>
<dbReference type="EMBL" id="JAPTSV010000008">
    <property type="protein sequence ID" value="KAJ1525563.1"/>
    <property type="molecule type" value="Genomic_DNA"/>
</dbReference>
<evidence type="ECO:0000313" key="4">
    <source>
        <dbReference type="EMBL" id="KAJ1525563.1"/>
    </source>
</evidence>
<comment type="caution">
    <text evidence="2">Lacks conserved residue(s) required for the propagation of feature annotation.</text>
</comment>
<feature type="disulfide bond" evidence="2">
    <location>
        <begin position="32"/>
        <end position="50"/>
    </location>
</feature>
<name>A0AAV7XPJ8_9NEOP</name>
<dbReference type="PROSITE" id="PS50068">
    <property type="entry name" value="LDLRA_2"/>
    <property type="match status" value="1"/>
</dbReference>
<reference evidence="4" key="1">
    <citation type="submission" date="2022-12" db="EMBL/GenBank/DDBJ databases">
        <title>Chromosome-level genome assembly of the bean flower thrips Megalurothrips usitatus.</title>
        <authorList>
            <person name="Ma L."/>
            <person name="Liu Q."/>
            <person name="Li H."/>
            <person name="Cai W."/>
        </authorList>
    </citation>
    <scope>NUCLEOTIDE SEQUENCE</scope>
    <source>
        <strain evidence="4">Cailab_2022a</strain>
    </source>
</reference>